<keyword evidence="1" id="KW-1133">Transmembrane helix</keyword>
<gene>
    <name evidence="2" type="ORF">KFE25_005486</name>
</gene>
<feature type="transmembrane region" description="Helical" evidence="1">
    <location>
        <begin position="16"/>
        <end position="36"/>
    </location>
</feature>
<keyword evidence="1" id="KW-0812">Transmembrane</keyword>
<keyword evidence="3" id="KW-1185">Reference proteome</keyword>
<protein>
    <submittedName>
        <fullName evidence="2">Uncharacterized protein</fullName>
    </submittedName>
</protein>
<dbReference type="Proteomes" id="UP000751190">
    <property type="component" value="Unassembled WGS sequence"/>
</dbReference>
<evidence type="ECO:0000313" key="3">
    <source>
        <dbReference type="Proteomes" id="UP000751190"/>
    </source>
</evidence>
<keyword evidence="1" id="KW-0472">Membrane</keyword>
<evidence type="ECO:0000313" key="2">
    <source>
        <dbReference type="EMBL" id="KAG8465916.1"/>
    </source>
</evidence>
<organism evidence="2 3">
    <name type="scientific">Diacronema lutheri</name>
    <name type="common">Unicellular marine alga</name>
    <name type="synonym">Monochrysis lutheri</name>
    <dbReference type="NCBI Taxonomy" id="2081491"/>
    <lineage>
        <taxon>Eukaryota</taxon>
        <taxon>Haptista</taxon>
        <taxon>Haptophyta</taxon>
        <taxon>Pavlovophyceae</taxon>
        <taxon>Pavlovales</taxon>
        <taxon>Pavlovaceae</taxon>
        <taxon>Diacronema</taxon>
    </lineage>
</organism>
<dbReference type="AlphaFoldDB" id="A0A8J5XJY9"/>
<name>A0A8J5XJY9_DIALT</name>
<dbReference type="EMBL" id="JAGTXO010000009">
    <property type="protein sequence ID" value="KAG8465916.1"/>
    <property type="molecule type" value="Genomic_DNA"/>
</dbReference>
<feature type="transmembrane region" description="Helical" evidence="1">
    <location>
        <begin position="42"/>
        <end position="62"/>
    </location>
</feature>
<comment type="caution">
    <text evidence="2">The sequence shown here is derived from an EMBL/GenBank/DDBJ whole genome shotgun (WGS) entry which is preliminary data.</text>
</comment>
<reference evidence="2" key="1">
    <citation type="submission" date="2021-05" db="EMBL/GenBank/DDBJ databases">
        <title>The genome of the haptophyte Pavlova lutheri (Diacronema luteri, Pavlovales) - a model for lipid biosynthesis in eukaryotic algae.</title>
        <authorList>
            <person name="Hulatt C.J."/>
            <person name="Posewitz M.C."/>
        </authorList>
    </citation>
    <scope>NUCLEOTIDE SEQUENCE</scope>
    <source>
        <strain evidence="2">NIVA-4/92</strain>
    </source>
</reference>
<proteinExistence type="predicted"/>
<evidence type="ECO:0000256" key="1">
    <source>
        <dbReference type="SAM" id="Phobius"/>
    </source>
</evidence>
<feature type="transmembrane region" description="Helical" evidence="1">
    <location>
        <begin position="83"/>
        <end position="109"/>
    </location>
</feature>
<accession>A0A8J5XJY9</accession>
<sequence>MGHTDEQEQAVRSGEVVVLFPLRTVLFAIELAAFLLMRPAHWLGYACALVFVASQAAWAKIATALSPGAAAALRGLVALTNELCTAVITPFVVLSSVCSFAVSVCMHAIDGGE</sequence>